<evidence type="ECO:0000313" key="3">
    <source>
        <dbReference type="Proteomes" id="UP001596207"/>
    </source>
</evidence>
<dbReference type="InterPro" id="IPR027417">
    <property type="entry name" value="P-loop_NTPase"/>
</dbReference>
<evidence type="ECO:0000313" key="2">
    <source>
        <dbReference type="EMBL" id="MFC5944644.1"/>
    </source>
</evidence>
<sequence length="158" mass="16409">MEISLVGRDAVADRAWRALVAGAPVLVEGRSGIGKTALWRALVGRAERAGWSTLTCAPAEAEVALPFAALADLLRPLAAALPARPPQQRAAAEMVLLAAPGDEVIDERAVGAATRALIEGAFGAGAPVLLAVDDAPWLDPPSERALRFALRRLAPRPA</sequence>
<keyword evidence="2" id="KW-0067">ATP-binding</keyword>
<dbReference type="Gene3D" id="3.40.50.300">
    <property type="entry name" value="P-loop containing nucleotide triphosphate hydrolases"/>
    <property type="match status" value="1"/>
</dbReference>
<reference evidence="3" key="1">
    <citation type="journal article" date="2019" name="Int. J. Syst. Evol. Microbiol.">
        <title>The Global Catalogue of Microorganisms (GCM) 10K type strain sequencing project: providing services to taxonomists for standard genome sequencing and annotation.</title>
        <authorList>
            <consortium name="The Broad Institute Genomics Platform"/>
            <consortium name="The Broad Institute Genome Sequencing Center for Infectious Disease"/>
            <person name="Wu L."/>
            <person name="Ma J."/>
        </authorList>
    </citation>
    <scope>NUCLEOTIDE SEQUENCE [LARGE SCALE GENOMIC DNA]</scope>
    <source>
        <strain evidence="3">CGMCC 4.7173</strain>
    </source>
</reference>
<feature type="domain" description="Orc1-like AAA ATPase" evidence="1">
    <location>
        <begin position="5"/>
        <end position="154"/>
    </location>
</feature>
<protein>
    <submittedName>
        <fullName evidence="2">ATP-binding protein</fullName>
    </submittedName>
</protein>
<dbReference type="Pfam" id="PF13191">
    <property type="entry name" value="AAA_16"/>
    <property type="match status" value="1"/>
</dbReference>
<organism evidence="2 3">
    <name type="scientific">Micromonospora harpali</name>
    <dbReference type="NCBI Taxonomy" id="1490225"/>
    <lineage>
        <taxon>Bacteria</taxon>
        <taxon>Bacillati</taxon>
        <taxon>Actinomycetota</taxon>
        <taxon>Actinomycetes</taxon>
        <taxon>Micromonosporales</taxon>
        <taxon>Micromonosporaceae</taxon>
        <taxon>Micromonospora</taxon>
    </lineage>
</organism>
<feature type="non-terminal residue" evidence="2">
    <location>
        <position position="158"/>
    </location>
</feature>
<proteinExistence type="predicted"/>
<keyword evidence="2" id="KW-0547">Nucleotide-binding</keyword>
<dbReference type="Proteomes" id="UP001596207">
    <property type="component" value="Unassembled WGS sequence"/>
</dbReference>
<evidence type="ECO:0000259" key="1">
    <source>
        <dbReference type="Pfam" id="PF13191"/>
    </source>
</evidence>
<comment type="caution">
    <text evidence="2">The sequence shown here is derived from an EMBL/GenBank/DDBJ whole genome shotgun (WGS) entry which is preliminary data.</text>
</comment>
<keyword evidence="3" id="KW-1185">Reference proteome</keyword>
<gene>
    <name evidence="2" type="ORF">ACFPZ4_24620</name>
</gene>
<name>A0ABW1HX36_9ACTN</name>
<dbReference type="SUPFAM" id="SSF52540">
    <property type="entry name" value="P-loop containing nucleoside triphosphate hydrolases"/>
    <property type="match status" value="1"/>
</dbReference>
<dbReference type="EMBL" id="JBHSQQ010000206">
    <property type="protein sequence ID" value="MFC5944644.1"/>
    <property type="molecule type" value="Genomic_DNA"/>
</dbReference>
<dbReference type="RefSeq" id="WP_377537461.1">
    <property type="nucleotide sequence ID" value="NZ_JBHSQQ010000206.1"/>
</dbReference>
<accession>A0ABW1HX36</accession>
<dbReference type="InterPro" id="IPR041664">
    <property type="entry name" value="AAA_16"/>
</dbReference>
<dbReference type="GO" id="GO:0005524">
    <property type="term" value="F:ATP binding"/>
    <property type="evidence" value="ECO:0007669"/>
    <property type="project" value="UniProtKB-KW"/>
</dbReference>